<organism evidence="2 3">
    <name type="scientific">Apatococcus lobatus</name>
    <dbReference type="NCBI Taxonomy" id="904363"/>
    <lineage>
        <taxon>Eukaryota</taxon>
        <taxon>Viridiplantae</taxon>
        <taxon>Chlorophyta</taxon>
        <taxon>core chlorophytes</taxon>
        <taxon>Trebouxiophyceae</taxon>
        <taxon>Chlorellales</taxon>
        <taxon>Chlorellaceae</taxon>
        <taxon>Apatococcus</taxon>
    </lineage>
</organism>
<gene>
    <name evidence="2" type="ORF">WJX74_008631</name>
</gene>
<evidence type="ECO:0000256" key="1">
    <source>
        <dbReference type="SAM" id="SignalP"/>
    </source>
</evidence>
<dbReference type="AlphaFoldDB" id="A0AAW1QMB2"/>
<comment type="caution">
    <text evidence="2">The sequence shown here is derived from an EMBL/GenBank/DDBJ whole genome shotgun (WGS) entry which is preliminary data.</text>
</comment>
<evidence type="ECO:0000313" key="3">
    <source>
        <dbReference type="Proteomes" id="UP001438707"/>
    </source>
</evidence>
<dbReference type="Proteomes" id="UP001438707">
    <property type="component" value="Unassembled WGS sequence"/>
</dbReference>
<feature type="signal peptide" evidence="1">
    <location>
        <begin position="1"/>
        <end position="22"/>
    </location>
</feature>
<accession>A0AAW1QMB2</accession>
<feature type="chain" id="PRO_5044013529" evidence="1">
    <location>
        <begin position="23"/>
        <end position="100"/>
    </location>
</feature>
<evidence type="ECO:0000313" key="2">
    <source>
        <dbReference type="EMBL" id="KAK9822332.1"/>
    </source>
</evidence>
<keyword evidence="1" id="KW-0732">Signal</keyword>
<sequence length="100" mass="10710">MNQADALTWSVLLLFFLSELNAAGLMWMAARPRSATYSLAGSFQLARQLGGPVAGWSFQVTRAAEGGLVPAPETMIRFITMAAMTKSTQLLAMLEATAVN</sequence>
<keyword evidence="3" id="KW-1185">Reference proteome</keyword>
<reference evidence="2 3" key="1">
    <citation type="journal article" date="2024" name="Nat. Commun.">
        <title>Phylogenomics reveals the evolutionary origins of lichenization in chlorophyte algae.</title>
        <authorList>
            <person name="Puginier C."/>
            <person name="Libourel C."/>
            <person name="Otte J."/>
            <person name="Skaloud P."/>
            <person name="Haon M."/>
            <person name="Grisel S."/>
            <person name="Petersen M."/>
            <person name="Berrin J.G."/>
            <person name="Delaux P.M."/>
            <person name="Dal Grande F."/>
            <person name="Keller J."/>
        </authorList>
    </citation>
    <scope>NUCLEOTIDE SEQUENCE [LARGE SCALE GENOMIC DNA]</scope>
    <source>
        <strain evidence="2 3">SAG 2145</strain>
    </source>
</reference>
<proteinExistence type="predicted"/>
<protein>
    <submittedName>
        <fullName evidence="2">Uncharacterized protein</fullName>
    </submittedName>
</protein>
<name>A0AAW1QMB2_9CHLO</name>
<dbReference type="EMBL" id="JALJOS010000033">
    <property type="protein sequence ID" value="KAK9822332.1"/>
    <property type="molecule type" value="Genomic_DNA"/>
</dbReference>